<dbReference type="InterPro" id="IPR011014">
    <property type="entry name" value="MscS_channel_TM-2"/>
</dbReference>
<keyword evidence="3 6" id="KW-0812">Transmembrane</keyword>
<dbReference type="InterPro" id="IPR010920">
    <property type="entry name" value="LSM_dom_sf"/>
</dbReference>
<organism evidence="8">
    <name type="scientific">marine sediment metagenome</name>
    <dbReference type="NCBI Taxonomy" id="412755"/>
    <lineage>
        <taxon>unclassified sequences</taxon>
        <taxon>metagenomes</taxon>
        <taxon>ecological metagenomes</taxon>
    </lineage>
</organism>
<dbReference type="PANTHER" id="PTHR30566">
    <property type="entry name" value="YNAI-RELATED MECHANOSENSITIVE ION CHANNEL"/>
    <property type="match status" value="1"/>
</dbReference>
<sequence length="297" mass="33600">METTSLDFSGIAVKLFLSLVVVVVTLIVYRVSRNAIKRRIKDATRLQSMRVAVRNVLSVIGFVIIALIWLPTGNNLAIALGILGAGLAIASQEMIGSLVAGLNIWVGNLYRVGDRVRIGEVVGDVMDISLLRTTVMEVGEWVKADQYTGRVVTVANRVVWVNPVYNFTQHWGYLWDEITLPITYESDWQRAAELMLENGQTYTAELQADAEAKLSRMIDRYPLKDTKVEPTLYLAMTDNWIEMTLRFVVDAQERRRVKDQLHRDLLQHIQTEENITVASTTIEIVGFPSLQVDHRNK</sequence>
<dbReference type="GO" id="GO:0016020">
    <property type="term" value="C:membrane"/>
    <property type="evidence" value="ECO:0007669"/>
    <property type="project" value="UniProtKB-SubCell"/>
</dbReference>
<keyword evidence="5 6" id="KW-0472">Membrane</keyword>
<keyword evidence="4 6" id="KW-1133">Transmembrane helix</keyword>
<dbReference type="AlphaFoldDB" id="X0TCL6"/>
<evidence type="ECO:0000256" key="4">
    <source>
        <dbReference type="ARBA" id="ARBA00022989"/>
    </source>
</evidence>
<evidence type="ECO:0000259" key="7">
    <source>
        <dbReference type="Pfam" id="PF00924"/>
    </source>
</evidence>
<evidence type="ECO:0000313" key="8">
    <source>
        <dbReference type="EMBL" id="GAF85046.1"/>
    </source>
</evidence>
<reference evidence="8" key="1">
    <citation type="journal article" date="2014" name="Front. Microbiol.">
        <title>High frequency of phylogenetically diverse reductive dehalogenase-homologous genes in deep subseafloor sedimentary metagenomes.</title>
        <authorList>
            <person name="Kawai M."/>
            <person name="Futagami T."/>
            <person name="Toyoda A."/>
            <person name="Takaki Y."/>
            <person name="Nishi S."/>
            <person name="Hori S."/>
            <person name="Arai W."/>
            <person name="Tsubouchi T."/>
            <person name="Morono Y."/>
            <person name="Uchiyama I."/>
            <person name="Ito T."/>
            <person name="Fujiyama A."/>
            <person name="Inagaki F."/>
            <person name="Takami H."/>
        </authorList>
    </citation>
    <scope>NUCLEOTIDE SEQUENCE</scope>
    <source>
        <strain evidence="8">Expedition CK06-06</strain>
    </source>
</reference>
<dbReference type="GO" id="GO:0055085">
    <property type="term" value="P:transmembrane transport"/>
    <property type="evidence" value="ECO:0007669"/>
    <property type="project" value="InterPro"/>
</dbReference>
<evidence type="ECO:0000256" key="1">
    <source>
        <dbReference type="ARBA" id="ARBA00004141"/>
    </source>
</evidence>
<comment type="similarity">
    <text evidence="2">Belongs to the MscS (TC 1.A.23) family.</text>
</comment>
<name>X0TCL6_9ZZZZ</name>
<dbReference type="SUPFAM" id="SSF50182">
    <property type="entry name" value="Sm-like ribonucleoproteins"/>
    <property type="match status" value="1"/>
</dbReference>
<proteinExistence type="inferred from homology"/>
<evidence type="ECO:0000256" key="2">
    <source>
        <dbReference type="ARBA" id="ARBA00008017"/>
    </source>
</evidence>
<dbReference type="InterPro" id="IPR006685">
    <property type="entry name" value="MscS_channel_2nd"/>
</dbReference>
<comment type="subcellular location">
    <subcellularLocation>
        <location evidence="1">Membrane</location>
        <topology evidence="1">Multi-pass membrane protein</topology>
    </subcellularLocation>
</comment>
<dbReference type="SUPFAM" id="SSF82861">
    <property type="entry name" value="Mechanosensitive channel protein MscS (YggB), transmembrane region"/>
    <property type="match status" value="1"/>
</dbReference>
<feature type="domain" description="Mechanosensitive ion channel MscS" evidence="7">
    <location>
        <begin position="94"/>
        <end position="168"/>
    </location>
</feature>
<dbReference type="Gene3D" id="2.30.30.60">
    <property type="match status" value="1"/>
</dbReference>
<evidence type="ECO:0000256" key="3">
    <source>
        <dbReference type="ARBA" id="ARBA00022692"/>
    </source>
</evidence>
<feature type="transmembrane region" description="Helical" evidence="6">
    <location>
        <begin position="12"/>
        <end position="31"/>
    </location>
</feature>
<gene>
    <name evidence="8" type="ORF">S01H1_04594</name>
</gene>
<dbReference type="EMBL" id="BARS01002417">
    <property type="protein sequence ID" value="GAF85046.1"/>
    <property type="molecule type" value="Genomic_DNA"/>
</dbReference>
<accession>X0TCL6</accession>
<dbReference type="Gene3D" id="1.10.287.1260">
    <property type="match status" value="1"/>
</dbReference>
<dbReference type="PANTHER" id="PTHR30566:SF5">
    <property type="entry name" value="MECHANOSENSITIVE ION CHANNEL PROTEIN 1, MITOCHONDRIAL-RELATED"/>
    <property type="match status" value="1"/>
</dbReference>
<feature type="transmembrane region" description="Helical" evidence="6">
    <location>
        <begin position="52"/>
        <end position="70"/>
    </location>
</feature>
<dbReference type="Pfam" id="PF00924">
    <property type="entry name" value="MS_channel_2nd"/>
    <property type="match status" value="1"/>
</dbReference>
<evidence type="ECO:0000256" key="5">
    <source>
        <dbReference type="ARBA" id="ARBA00023136"/>
    </source>
</evidence>
<protein>
    <recommendedName>
        <fullName evidence="7">Mechanosensitive ion channel MscS domain-containing protein</fullName>
    </recommendedName>
</protein>
<feature type="transmembrane region" description="Helical" evidence="6">
    <location>
        <begin position="76"/>
        <end position="106"/>
    </location>
</feature>
<evidence type="ECO:0000256" key="6">
    <source>
        <dbReference type="SAM" id="Phobius"/>
    </source>
</evidence>
<dbReference type="InterPro" id="IPR023408">
    <property type="entry name" value="MscS_beta-dom_sf"/>
</dbReference>
<comment type="caution">
    <text evidence="8">The sequence shown here is derived from an EMBL/GenBank/DDBJ whole genome shotgun (WGS) entry which is preliminary data.</text>
</comment>